<reference evidence="8" key="1">
    <citation type="submission" date="2016-02" db="EMBL/GenBank/DDBJ databases">
        <authorList>
            <person name="Teng J.L."/>
            <person name="Yang Y."/>
            <person name="Huang Y."/>
            <person name="Guo F."/>
            <person name="Wei W."/>
            <person name="Chen J.H."/>
            <person name="Wong S.Y."/>
            <person name="Lau S.K."/>
            <person name="Woo P.C."/>
        </authorList>
    </citation>
    <scope>NUCLEOTIDE SEQUENCE</scope>
    <source>
        <strain evidence="8">JCM 15929</strain>
    </source>
</reference>
<dbReference type="Gene3D" id="3.40.605.10">
    <property type="entry name" value="Aldehyde Dehydrogenase, Chain A, domain 1"/>
    <property type="match status" value="1"/>
</dbReference>
<sequence length="471" mass="49903">MVLQLEHWISGRSTPPSGGEYLTVDSPLDGQPTTKVAAGNAADAEAAVAAAVAAQSAWRRQKPIERGRLLLRLAQAILDDQVELVNRERSETGKPTWQAPMEIQGAAGYFEFYGGLVNLFEGETIDLGPDHHCFTRREPFGVVGVITPWNAPLNQAARGVAPALAAGNTVVLKPSEFTSSSAIRLAELATQVGFPDGVFNVITGTGLDIGAPMLKNAAVRKVAFTGSVRAGREIGHIAADRIIPLTLELGGKSANVVFADADLDKAVAGSLNAFALNTGQVCSAGTRLLVERSIHDELVQRLVLACRELTESGRLGPVTTAAQYDKVMEYFDVAKDDGAVAAIGGEPVSSGSGGYYVAPTIYTGVDNSMRIAQEEVFGPVLAVIPFDTEEEAIAIANDSDYGLASGVWTQNVSRALRMADQLDAGQVYVNTWMAAAIETPFGGNKNSGYGREKGIEALRHYTETKCVVVQL</sequence>
<evidence type="ECO:0000313" key="7">
    <source>
        <dbReference type="EMBL" id="KXO96105.1"/>
    </source>
</evidence>
<dbReference type="EMBL" id="LSRF01000005">
    <property type="protein sequence ID" value="KXP14241.1"/>
    <property type="molecule type" value="Genomic_DNA"/>
</dbReference>
<dbReference type="InterPro" id="IPR016160">
    <property type="entry name" value="Ald_DH_CS_CYS"/>
</dbReference>
<keyword evidence="2 4" id="KW-0560">Oxidoreductase</keyword>
<organism evidence="8 9">
    <name type="scientific">Tsukamurella pseudospumae</name>
    <dbReference type="NCBI Taxonomy" id="239498"/>
    <lineage>
        <taxon>Bacteria</taxon>
        <taxon>Bacillati</taxon>
        <taxon>Actinomycetota</taxon>
        <taxon>Actinomycetes</taxon>
        <taxon>Mycobacteriales</taxon>
        <taxon>Tsukamurellaceae</taxon>
        <taxon>Tsukamurella</taxon>
    </lineage>
</organism>
<dbReference type="Pfam" id="PF00171">
    <property type="entry name" value="Aldedh"/>
    <property type="match status" value="1"/>
</dbReference>
<dbReference type="PANTHER" id="PTHR11699">
    <property type="entry name" value="ALDEHYDE DEHYDROGENASE-RELATED"/>
    <property type="match status" value="1"/>
</dbReference>
<dbReference type="InterPro" id="IPR016161">
    <property type="entry name" value="Ald_DH/histidinol_DH"/>
</dbReference>
<dbReference type="AlphaFoldDB" id="A0A138AUW2"/>
<dbReference type="InterPro" id="IPR016163">
    <property type="entry name" value="Ald_DH_C"/>
</dbReference>
<evidence type="ECO:0000313" key="10">
    <source>
        <dbReference type="Proteomes" id="UP000070409"/>
    </source>
</evidence>
<dbReference type="Proteomes" id="UP000070409">
    <property type="component" value="Unassembled WGS sequence"/>
</dbReference>
<dbReference type="FunFam" id="3.40.309.10:FF:000012">
    <property type="entry name" value="Betaine aldehyde dehydrogenase"/>
    <property type="match status" value="1"/>
</dbReference>
<dbReference type="EMBL" id="LSRE01000022">
    <property type="protein sequence ID" value="KXO96105.1"/>
    <property type="molecule type" value="Genomic_DNA"/>
</dbReference>
<evidence type="ECO:0000313" key="9">
    <source>
        <dbReference type="Proteomes" id="UP000070258"/>
    </source>
</evidence>
<dbReference type="InterPro" id="IPR015590">
    <property type="entry name" value="Aldehyde_DH_dom"/>
</dbReference>
<protein>
    <submittedName>
        <fullName evidence="8">Aldehyde dehydrogenase</fullName>
    </submittedName>
</protein>
<feature type="region of interest" description="Disordered" evidence="5">
    <location>
        <begin position="1"/>
        <end position="20"/>
    </location>
</feature>
<feature type="active site" evidence="3">
    <location>
        <position position="248"/>
    </location>
</feature>
<dbReference type="PROSITE" id="PS00070">
    <property type="entry name" value="ALDEHYDE_DEHYDR_CYS"/>
    <property type="match status" value="1"/>
</dbReference>
<dbReference type="STRING" id="239498.AXK60_20985"/>
<name>A0A138AUW2_9ACTN</name>
<evidence type="ECO:0000256" key="5">
    <source>
        <dbReference type="SAM" id="MobiDB-lite"/>
    </source>
</evidence>
<evidence type="ECO:0000256" key="2">
    <source>
        <dbReference type="ARBA" id="ARBA00023002"/>
    </source>
</evidence>
<proteinExistence type="inferred from homology"/>
<dbReference type="SUPFAM" id="SSF53720">
    <property type="entry name" value="ALDH-like"/>
    <property type="match status" value="1"/>
</dbReference>
<dbReference type="Proteomes" id="UP000070258">
    <property type="component" value="Unassembled WGS sequence"/>
</dbReference>
<evidence type="ECO:0000256" key="3">
    <source>
        <dbReference type="PROSITE-ProRule" id="PRU10007"/>
    </source>
</evidence>
<accession>A0A138AUW2</accession>
<dbReference type="RefSeq" id="WP_068570061.1">
    <property type="nucleotide sequence ID" value="NZ_LSRE01000022.1"/>
</dbReference>
<dbReference type="GO" id="GO:0016620">
    <property type="term" value="F:oxidoreductase activity, acting on the aldehyde or oxo group of donors, NAD or NADP as acceptor"/>
    <property type="evidence" value="ECO:0007669"/>
    <property type="project" value="InterPro"/>
</dbReference>
<reference evidence="7 10" key="3">
    <citation type="submission" date="2016-02" db="EMBL/GenBank/DDBJ databases">
        <authorList>
            <person name="Teng J.L."/>
            <person name="Tang Y."/>
            <person name="Huang Y."/>
            <person name="Guo F."/>
            <person name="Wei W."/>
            <person name="Chen J.H."/>
            <person name="Wong S.Y."/>
            <person name="Lau S.K."/>
            <person name="Woo P.C."/>
        </authorList>
    </citation>
    <scope>NUCLEOTIDE SEQUENCE [LARGE SCALE GENOMIC DNA]</scope>
    <source>
        <strain evidence="7 10">JCM 13375</strain>
    </source>
</reference>
<evidence type="ECO:0000256" key="4">
    <source>
        <dbReference type="RuleBase" id="RU003345"/>
    </source>
</evidence>
<comment type="similarity">
    <text evidence="1 4">Belongs to the aldehyde dehydrogenase family.</text>
</comment>
<dbReference type="PROSITE" id="PS00687">
    <property type="entry name" value="ALDEHYDE_DEHYDR_GLU"/>
    <property type="match status" value="1"/>
</dbReference>
<reference evidence="9" key="2">
    <citation type="submission" date="2016-02" db="EMBL/GenBank/DDBJ databases">
        <authorList>
            <person name="Wen L."/>
            <person name="He K."/>
            <person name="Yang H."/>
        </authorList>
    </citation>
    <scope>NUCLEOTIDE SEQUENCE [LARGE SCALE GENOMIC DNA]</scope>
    <source>
        <strain evidence="9">JCM 15929</strain>
    </source>
</reference>
<feature type="domain" description="Aldehyde dehydrogenase" evidence="6">
    <location>
        <begin position="20"/>
        <end position="467"/>
    </location>
</feature>
<evidence type="ECO:0000256" key="1">
    <source>
        <dbReference type="ARBA" id="ARBA00009986"/>
    </source>
</evidence>
<evidence type="ECO:0000313" key="8">
    <source>
        <dbReference type="EMBL" id="KXP14241.1"/>
    </source>
</evidence>
<dbReference type="InterPro" id="IPR029510">
    <property type="entry name" value="Ald_DH_CS_GLU"/>
</dbReference>
<keyword evidence="10" id="KW-1185">Reference proteome</keyword>
<dbReference type="Gene3D" id="3.40.309.10">
    <property type="entry name" value="Aldehyde Dehydrogenase, Chain A, domain 2"/>
    <property type="match status" value="1"/>
</dbReference>
<comment type="caution">
    <text evidence="8">The sequence shown here is derived from an EMBL/GenBank/DDBJ whole genome shotgun (WGS) entry which is preliminary data.</text>
</comment>
<dbReference type="OrthoDB" id="6882680at2"/>
<evidence type="ECO:0000259" key="6">
    <source>
        <dbReference type="Pfam" id="PF00171"/>
    </source>
</evidence>
<gene>
    <name evidence="8" type="ORF">AXK60_20985</name>
    <name evidence="7" type="ORF">AXK61_23605</name>
</gene>
<dbReference type="InterPro" id="IPR016162">
    <property type="entry name" value="Ald_DH_N"/>
</dbReference>
<dbReference type="FunFam" id="3.40.605.10:FF:000007">
    <property type="entry name" value="NAD/NADP-dependent betaine aldehyde dehydrogenase"/>
    <property type="match status" value="1"/>
</dbReference>